<feature type="compositionally biased region" description="Low complexity" evidence="6">
    <location>
        <begin position="461"/>
        <end position="479"/>
    </location>
</feature>
<feature type="compositionally biased region" description="Polar residues" evidence="6">
    <location>
        <begin position="56"/>
        <end position="76"/>
    </location>
</feature>
<feature type="region of interest" description="Disordered" evidence="6">
    <location>
        <begin position="307"/>
        <end position="349"/>
    </location>
</feature>
<evidence type="ECO:0000256" key="4">
    <source>
        <dbReference type="ARBA" id="ARBA00022776"/>
    </source>
</evidence>
<evidence type="ECO:0000313" key="7">
    <source>
        <dbReference type="EMBL" id="CAI5443316.1"/>
    </source>
</evidence>
<feature type="compositionally biased region" description="Polar residues" evidence="6">
    <location>
        <begin position="329"/>
        <end position="349"/>
    </location>
</feature>
<feature type="compositionally biased region" description="Polar residues" evidence="6">
    <location>
        <begin position="1"/>
        <end position="28"/>
    </location>
</feature>
<evidence type="ECO:0000256" key="6">
    <source>
        <dbReference type="SAM" id="MobiDB-lite"/>
    </source>
</evidence>
<feature type="compositionally biased region" description="Polar residues" evidence="6">
    <location>
        <begin position="39"/>
        <end position="49"/>
    </location>
</feature>
<comment type="caution">
    <text evidence="7">The sequence shown here is derived from an EMBL/GenBank/DDBJ whole genome shotgun (WGS) entry which is preliminary data.</text>
</comment>
<feature type="region of interest" description="Disordered" evidence="6">
    <location>
        <begin position="390"/>
        <end position="505"/>
    </location>
</feature>
<evidence type="ECO:0000313" key="8">
    <source>
        <dbReference type="Proteomes" id="UP001152747"/>
    </source>
</evidence>
<feature type="compositionally biased region" description="Acidic residues" evidence="6">
    <location>
        <begin position="392"/>
        <end position="413"/>
    </location>
</feature>
<gene>
    <name evidence="7" type="ORF">CAMP_LOCUS5953</name>
</gene>
<dbReference type="GO" id="GO:0005634">
    <property type="term" value="C:nucleus"/>
    <property type="evidence" value="ECO:0007669"/>
    <property type="project" value="TreeGrafter"/>
</dbReference>
<feature type="compositionally biased region" description="Polar residues" evidence="6">
    <location>
        <begin position="254"/>
        <end position="265"/>
    </location>
</feature>
<feature type="compositionally biased region" description="Acidic residues" evidence="6">
    <location>
        <begin position="318"/>
        <end position="328"/>
    </location>
</feature>
<dbReference type="PANTHER" id="PTHR14728">
    <property type="entry name" value="PROTEIN AURORA BOREALIS"/>
    <property type="match status" value="1"/>
</dbReference>
<name>A0A9P1IFS1_9PELO</name>
<reference evidence="7" key="1">
    <citation type="submission" date="2022-11" db="EMBL/GenBank/DDBJ databases">
        <authorList>
            <person name="Kikuchi T."/>
        </authorList>
    </citation>
    <scope>NUCLEOTIDE SEQUENCE</scope>
    <source>
        <strain evidence="7">PS1010</strain>
    </source>
</reference>
<dbReference type="GO" id="GO:0051301">
    <property type="term" value="P:cell division"/>
    <property type="evidence" value="ECO:0007669"/>
    <property type="project" value="UniProtKB-KW"/>
</dbReference>
<evidence type="ECO:0000256" key="3">
    <source>
        <dbReference type="ARBA" id="ARBA00022618"/>
    </source>
</evidence>
<dbReference type="OrthoDB" id="2187549at2759"/>
<sequence>MEFNISSFCDNEESSSQLNSTALNQNQSQKKEEWKLSPIFNNKSKTSFKSPLKLVNGSTESGYESKSFSTPPQEKATTSLSDLSSFIANKSMNPFDSLIVDSLHKSLNFSPRVVFSQESSSNSSSKKDGNMFEWSVEHLAVLKPVHISDDEIAANYHSPIPEVEERIQEVLNEYWSKNVSYIPSPDGPRYINIEKRDGSVLTLKTGTSSSSSQLVHDVTPNLCNMIRKKEAMKVAYATSSPKQRPRRQTKQMRNRQSQTEVTIPPSSAIDLKQILGEAFTYNPEDEEEDNEEVFNVSMCSNLSTRRRLFSENQQENRENEEDEEDDGEITNSSMISGENLNDSQRFNDSLSPVRKDEQMEQDLSMVSKSQISQIAINISVLNDCMMHSLSQEDPDEEEENKEVEAEEGDEENEENRVFHHNMHQNEYSLHDESEECSKTPRHEDLDRTPRRYAFCSSSKTPSRVTPSSSGSGSSTQISRQKMRQFMFEMSPIHPNKRFTPPKPFS</sequence>
<dbReference type="PANTHER" id="PTHR14728:SF2">
    <property type="entry name" value="PROTEIN AURORA BOREALIS"/>
    <property type="match status" value="1"/>
</dbReference>
<dbReference type="Proteomes" id="UP001152747">
    <property type="component" value="Unassembled WGS sequence"/>
</dbReference>
<feature type="compositionally biased region" description="Basic residues" evidence="6">
    <location>
        <begin position="243"/>
        <end position="253"/>
    </location>
</feature>
<dbReference type="GO" id="GO:0060236">
    <property type="term" value="P:regulation of mitotic spindle organization"/>
    <property type="evidence" value="ECO:0007669"/>
    <property type="project" value="TreeGrafter"/>
</dbReference>
<dbReference type="Pfam" id="PF15280">
    <property type="entry name" value="BORA_N"/>
    <property type="match status" value="1"/>
</dbReference>
<dbReference type="InterPro" id="IPR023252">
    <property type="entry name" value="Aurora_borealis_protein"/>
</dbReference>
<evidence type="ECO:0000256" key="2">
    <source>
        <dbReference type="ARBA" id="ARBA00020055"/>
    </source>
</evidence>
<evidence type="ECO:0000256" key="1">
    <source>
        <dbReference type="ARBA" id="ARBA00010963"/>
    </source>
</evidence>
<organism evidence="7 8">
    <name type="scientific">Caenorhabditis angaria</name>
    <dbReference type="NCBI Taxonomy" id="860376"/>
    <lineage>
        <taxon>Eukaryota</taxon>
        <taxon>Metazoa</taxon>
        <taxon>Ecdysozoa</taxon>
        <taxon>Nematoda</taxon>
        <taxon>Chromadorea</taxon>
        <taxon>Rhabditida</taxon>
        <taxon>Rhabditina</taxon>
        <taxon>Rhabditomorpha</taxon>
        <taxon>Rhabditoidea</taxon>
        <taxon>Rhabditidae</taxon>
        <taxon>Peloderinae</taxon>
        <taxon>Caenorhabditis</taxon>
    </lineage>
</organism>
<dbReference type="GO" id="GO:0005737">
    <property type="term" value="C:cytoplasm"/>
    <property type="evidence" value="ECO:0007669"/>
    <property type="project" value="TreeGrafter"/>
</dbReference>
<evidence type="ECO:0000256" key="5">
    <source>
        <dbReference type="ARBA" id="ARBA00023306"/>
    </source>
</evidence>
<dbReference type="GO" id="GO:0007088">
    <property type="term" value="P:regulation of mitotic nuclear division"/>
    <property type="evidence" value="ECO:0007669"/>
    <property type="project" value="TreeGrafter"/>
</dbReference>
<feature type="region of interest" description="Disordered" evidence="6">
    <location>
        <begin position="1"/>
        <end position="76"/>
    </location>
</feature>
<dbReference type="AlphaFoldDB" id="A0A9P1IFS1"/>
<dbReference type="EMBL" id="CANHGI010000002">
    <property type="protein sequence ID" value="CAI5443316.1"/>
    <property type="molecule type" value="Genomic_DNA"/>
</dbReference>
<proteinExistence type="inferred from homology"/>
<accession>A0A9P1IFS1</accession>
<keyword evidence="3" id="KW-0132">Cell division</keyword>
<keyword evidence="4" id="KW-0498">Mitosis</keyword>
<protein>
    <recommendedName>
        <fullName evidence="2">Protein aurora borealis</fullName>
    </recommendedName>
</protein>
<feature type="compositionally biased region" description="Basic and acidic residues" evidence="6">
    <location>
        <begin position="428"/>
        <end position="449"/>
    </location>
</feature>
<feature type="region of interest" description="Disordered" evidence="6">
    <location>
        <begin position="237"/>
        <end position="266"/>
    </location>
</feature>
<keyword evidence="8" id="KW-1185">Reference proteome</keyword>
<dbReference type="GO" id="GO:0019901">
    <property type="term" value="F:protein kinase binding"/>
    <property type="evidence" value="ECO:0007669"/>
    <property type="project" value="TreeGrafter"/>
</dbReference>
<keyword evidence="5" id="KW-0131">Cell cycle</keyword>
<comment type="similarity">
    <text evidence="1">Belongs to the BORA family.</text>
</comment>